<dbReference type="Gene3D" id="3.40.50.620">
    <property type="entry name" value="HUPs"/>
    <property type="match status" value="2"/>
</dbReference>
<reference evidence="3 4" key="1">
    <citation type="submission" date="2020-11" db="EMBL/GenBank/DDBJ databases">
        <title>Winogradskyella marina sp. nov., isolated from marine sediment.</title>
        <authorList>
            <person name="Bo J."/>
            <person name="Wang S."/>
            <person name="Song X."/>
            <person name="Du Z."/>
        </authorList>
    </citation>
    <scope>NUCLEOTIDE SEQUENCE [LARGE SCALE GENOMIC DNA]</scope>
    <source>
        <strain evidence="3 4">F6397</strain>
    </source>
</reference>
<evidence type="ECO:0000259" key="2">
    <source>
        <dbReference type="Pfam" id="PF00582"/>
    </source>
</evidence>
<dbReference type="Pfam" id="PF00582">
    <property type="entry name" value="Usp"/>
    <property type="match status" value="1"/>
</dbReference>
<dbReference type="InterPro" id="IPR014729">
    <property type="entry name" value="Rossmann-like_a/b/a_fold"/>
</dbReference>
<proteinExistence type="inferred from homology"/>
<evidence type="ECO:0000256" key="1">
    <source>
        <dbReference type="ARBA" id="ARBA00008791"/>
    </source>
</evidence>
<gene>
    <name evidence="3" type="ORF">ITJ86_01685</name>
</gene>
<dbReference type="SUPFAM" id="SSF52402">
    <property type="entry name" value="Adenine nucleotide alpha hydrolases-like"/>
    <property type="match status" value="2"/>
</dbReference>
<evidence type="ECO:0000313" key="3">
    <source>
        <dbReference type="EMBL" id="MBF8148587.1"/>
    </source>
</evidence>
<dbReference type="PANTHER" id="PTHR46268">
    <property type="entry name" value="STRESS RESPONSE PROTEIN NHAX"/>
    <property type="match status" value="1"/>
</dbReference>
<comment type="caution">
    <text evidence="3">The sequence shown here is derived from an EMBL/GenBank/DDBJ whole genome shotgun (WGS) entry which is preliminary data.</text>
</comment>
<accession>A0ABS0EGE3</accession>
<evidence type="ECO:0000313" key="4">
    <source>
        <dbReference type="Proteomes" id="UP000611215"/>
    </source>
</evidence>
<dbReference type="InterPro" id="IPR006015">
    <property type="entry name" value="Universal_stress_UspA"/>
</dbReference>
<dbReference type="PRINTS" id="PR01438">
    <property type="entry name" value="UNVRSLSTRESS"/>
</dbReference>
<dbReference type="CDD" id="cd00293">
    <property type="entry name" value="USP-like"/>
    <property type="match status" value="1"/>
</dbReference>
<sequence>MRQHILLPTDFSDNALAAIEYTLKLYANEPCTFYFLHTWAFTNQTSRTYITSTFIETKKEEARIKLIDLKNEIEAKNTNPEHKFETVYTTAPLLNTIENAIDELNINLVVMGTKGATGAKEYIFGSNTVDIINKIKNSAILVVPESYEYVEPKQIAFPTDFNRFYGDELQPLLQLTKLYNSKIRVLHINQKDNLTENQNYNLAMLKANLEDYTSSIDWRPNFESKEQTILDFIKEFDINMLAMINYKHSFIENFLNEPVIKKIGFHTIIPFLVIPEFQ</sequence>
<feature type="domain" description="UspA" evidence="2">
    <location>
        <begin position="1"/>
        <end position="141"/>
    </location>
</feature>
<keyword evidence="4" id="KW-1185">Reference proteome</keyword>
<dbReference type="RefSeq" id="WP_195869867.1">
    <property type="nucleotide sequence ID" value="NZ_JADOET010000001.1"/>
</dbReference>
<dbReference type="EMBL" id="JADOET010000001">
    <property type="protein sequence ID" value="MBF8148587.1"/>
    <property type="molecule type" value="Genomic_DNA"/>
</dbReference>
<dbReference type="InterPro" id="IPR006016">
    <property type="entry name" value="UspA"/>
</dbReference>
<dbReference type="PANTHER" id="PTHR46268:SF26">
    <property type="entry name" value="UNIVERSAL STRESS PROTEIN MJ0577"/>
    <property type="match status" value="1"/>
</dbReference>
<comment type="similarity">
    <text evidence="1">Belongs to the universal stress protein A family.</text>
</comment>
<organism evidence="3 4">
    <name type="scientific">Winogradskyella marina</name>
    <dbReference type="NCBI Taxonomy" id="2785530"/>
    <lineage>
        <taxon>Bacteria</taxon>
        <taxon>Pseudomonadati</taxon>
        <taxon>Bacteroidota</taxon>
        <taxon>Flavobacteriia</taxon>
        <taxon>Flavobacteriales</taxon>
        <taxon>Flavobacteriaceae</taxon>
        <taxon>Winogradskyella</taxon>
    </lineage>
</organism>
<protein>
    <submittedName>
        <fullName evidence="3">Universal stress protein</fullName>
    </submittedName>
</protein>
<name>A0ABS0EGE3_9FLAO</name>
<dbReference type="Proteomes" id="UP000611215">
    <property type="component" value="Unassembled WGS sequence"/>
</dbReference>